<keyword evidence="3" id="KW-1185">Reference proteome</keyword>
<dbReference type="EMBL" id="OA882126">
    <property type="protein sequence ID" value="CAD7273071.1"/>
    <property type="molecule type" value="Genomic_DNA"/>
</dbReference>
<gene>
    <name evidence="2" type="ORF">NMOB1V02_LOCUS975</name>
</gene>
<dbReference type="Proteomes" id="UP000678499">
    <property type="component" value="Unassembled WGS sequence"/>
</dbReference>
<dbReference type="GO" id="GO:0005549">
    <property type="term" value="F:odorant binding"/>
    <property type="evidence" value="ECO:0007669"/>
    <property type="project" value="InterPro"/>
</dbReference>
<sequence>MELMCCWVGVFVVWFLVLAEGNPQSKSGNELEEVDFTCKTLWSCFKFELEESSTLVSALNNITNICESQIHSDNGTQAYGWTAFSKLCRSGSYIDLLIGNYIEPNDRGDYHLCMLTGLGLFDSQSGIHFPALAQFIKKVKGRDQEKASVEKTISDCGKKVVSGASLSVMQKLRQFQDCLLEVKLCR</sequence>
<feature type="chain" id="PRO_5036402856" evidence="1">
    <location>
        <begin position="22"/>
        <end position="186"/>
    </location>
</feature>
<proteinExistence type="predicted"/>
<evidence type="ECO:0000256" key="1">
    <source>
        <dbReference type="SAM" id="SignalP"/>
    </source>
</evidence>
<protein>
    <submittedName>
        <fullName evidence="2">Uncharacterized protein</fullName>
    </submittedName>
</protein>
<dbReference type="EMBL" id="CAJPEX010000089">
    <property type="protein sequence ID" value="CAG0913223.1"/>
    <property type="molecule type" value="Genomic_DNA"/>
</dbReference>
<dbReference type="SUPFAM" id="SSF47565">
    <property type="entry name" value="Insect pheromone/odorant-binding proteins"/>
    <property type="match status" value="1"/>
</dbReference>
<feature type="signal peptide" evidence="1">
    <location>
        <begin position="1"/>
        <end position="21"/>
    </location>
</feature>
<organism evidence="2">
    <name type="scientific">Notodromas monacha</name>
    <dbReference type="NCBI Taxonomy" id="399045"/>
    <lineage>
        <taxon>Eukaryota</taxon>
        <taxon>Metazoa</taxon>
        <taxon>Ecdysozoa</taxon>
        <taxon>Arthropoda</taxon>
        <taxon>Crustacea</taxon>
        <taxon>Oligostraca</taxon>
        <taxon>Ostracoda</taxon>
        <taxon>Podocopa</taxon>
        <taxon>Podocopida</taxon>
        <taxon>Cypridocopina</taxon>
        <taxon>Cypridoidea</taxon>
        <taxon>Cyprididae</taxon>
        <taxon>Notodromas</taxon>
    </lineage>
</organism>
<name>A0A7R9BEW7_9CRUS</name>
<reference evidence="2" key="1">
    <citation type="submission" date="2020-11" db="EMBL/GenBank/DDBJ databases">
        <authorList>
            <person name="Tran Van P."/>
        </authorList>
    </citation>
    <scope>NUCLEOTIDE SEQUENCE</scope>
</reference>
<evidence type="ECO:0000313" key="2">
    <source>
        <dbReference type="EMBL" id="CAD7273071.1"/>
    </source>
</evidence>
<dbReference type="InterPro" id="IPR006170">
    <property type="entry name" value="PBP/GOBP"/>
</dbReference>
<accession>A0A7R9BEW7</accession>
<keyword evidence="1" id="KW-0732">Signal</keyword>
<evidence type="ECO:0000313" key="3">
    <source>
        <dbReference type="Proteomes" id="UP000678499"/>
    </source>
</evidence>
<dbReference type="InterPro" id="IPR036728">
    <property type="entry name" value="PBP_GOBP_sf"/>
</dbReference>
<dbReference type="AlphaFoldDB" id="A0A7R9BEW7"/>
<dbReference type="Pfam" id="PF01395">
    <property type="entry name" value="PBP_GOBP"/>
    <property type="match status" value="1"/>
</dbReference>